<dbReference type="EMBL" id="CM007385">
    <property type="protein sequence ID" value="ONK69430.1"/>
    <property type="molecule type" value="Genomic_DNA"/>
</dbReference>
<dbReference type="PANTHER" id="PTHR31050:SF3">
    <property type="entry name" value="OS08G0412800 PROTEIN"/>
    <property type="match status" value="1"/>
</dbReference>
<dbReference type="PANTHER" id="PTHR31050">
    <property type="entry name" value="OS08G0413200 PROTEIN"/>
    <property type="match status" value="1"/>
</dbReference>
<dbReference type="Gramene" id="ONK69430">
    <property type="protein sequence ID" value="ONK69430"/>
    <property type="gene ID" value="A4U43_C05F22810"/>
</dbReference>
<dbReference type="Proteomes" id="UP000243459">
    <property type="component" value="Chromosome 5"/>
</dbReference>
<dbReference type="OMA" id="WEIYTST"/>
<dbReference type="Pfam" id="PF06880">
    <property type="entry name" value="DUF1262"/>
    <property type="match status" value="1"/>
</dbReference>
<name>A0A5P1EZ48_ASPOF</name>
<evidence type="ECO:0008006" key="3">
    <source>
        <dbReference type="Google" id="ProtNLM"/>
    </source>
</evidence>
<reference evidence="2" key="1">
    <citation type="journal article" date="2017" name="Nat. Commun.">
        <title>The asparagus genome sheds light on the origin and evolution of a young Y chromosome.</title>
        <authorList>
            <person name="Harkess A."/>
            <person name="Zhou J."/>
            <person name="Xu C."/>
            <person name="Bowers J.E."/>
            <person name="Van der Hulst R."/>
            <person name="Ayyampalayam S."/>
            <person name="Mercati F."/>
            <person name="Riccardi P."/>
            <person name="McKain M.R."/>
            <person name="Kakrana A."/>
            <person name="Tang H."/>
            <person name="Ray J."/>
            <person name="Groenendijk J."/>
            <person name="Arikit S."/>
            <person name="Mathioni S.M."/>
            <person name="Nakano M."/>
            <person name="Shan H."/>
            <person name="Telgmann-Rauber A."/>
            <person name="Kanno A."/>
            <person name="Yue Z."/>
            <person name="Chen H."/>
            <person name="Li W."/>
            <person name="Chen Y."/>
            <person name="Xu X."/>
            <person name="Zhang Y."/>
            <person name="Luo S."/>
            <person name="Chen H."/>
            <person name="Gao J."/>
            <person name="Mao Z."/>
            <person name="Pires J.C."/>
            <person name="Luo M."/>
            <person name="Kudrna D."/>
            <person name="Wing R.A."/>
            <person name="Meyers B.C."/>
            <person name="Yi K."/>
            <person name="Kong H."/>
            <person name="Lavrijsen P."/>
            <person name="Sunseri F."/>
            <person name="Falavigna A."/>
            <person name="Ye Y."/>
            <person name="Leebens-Mack J.H."/>
            <person name="Chen G."/>
        </authorList>
    </citation>
    <scope>NUCLEOTIDE SEQUENCE [LARGE SCALE GENOMIC DNA]</scope>
    <source>
        <strain evidence="2">cv. DH0086</strain>
    </source>
</reference>
<protein>
    <recommendedName>
        <fullName evidence="3">Insecticidal crystal toxin domain-containing protein</fullName>
    </recommendedName>
</protein>
<gene>
    <name evidence="1" type="ORF">A4U43_C05F22810</name>
</gene>
<evidence type="ECO:0000313" key="2">
    <source>
        <dbReference type="Proteomes" id="UP000243459"/>
    </source>
</evidence>
<dbReference type="InterPro" id="IPR010683">
    <property type="entry name" value="DUF1262"/>
</dbReference>
<dbReference type="OrthoDB" id="741151at2759"/>
<evidence type="ECO:0000313" key="1">
    <source>
        <dbReference type="EMBL" id="ONK69430.1"/>
    </source>
</evidence>
<dbReference type="AlphaFoldDB" id="A0A5P1EZ48"/>
<sequence>MYVTRPLSHYYNSPAAMAEPPPEGPGSGILVIEDAAAEEQATCCWGMLRTTRLFTTPFPQNKMIKVRYSTGAGESRRTYRDNVYFIPAVGQPLSSNRYYVVRSRGRRKGNTCTCSNEEEVRTFCFCTLVNDVEPTPFDHRNIYQQVEILPYEDTFRLVSRKGCFRAVSIASDGIPPKFLRRKGWEAYTSKPSHYTLGEALGINTTLRIQMPDLNFPISTKYSPSLVVGKWYCPYVFVKEREGLEDQMKRSMFYEMTLEQFWEEIYSTENYNGYKENVVEVGVSVKRETALWNGREIVNDDVENVNGVVWFKPVGSMSNEFGLSLPIWERMRWEEARGGWNGGEKVERVEKLELYEGERGWKKFGCYVLVERFVLKRMDGSLALTYDFKHTSKIRVKWE</sequence>
<organism evidence="1 2">
    <name type="scientific">Asparagus officinalis</name>
    <name type="common">Garden asparagus</name>
    <dbReference type="NCBI Taxonomy" id="4686"/>
    <lineage>
        <taxon>Eukaryota</taxon>
        <taxon>Viridiplantae</taxon>
        <taxon>Streptophyta</taxon>
        <taxon>Embryophyta</taxon>
        <taxon>Tracheophyta</taxon>
        <taxon>Spermatophyta</taxon>
        <taxon>Magnoliopsida</taxon>
        <taxon>Liliopsida</taxon>
        <taxon>Asparagales</taxon>
        <taxon>Asparagaceae</taxon>
        <taxon>Asparagoideae</taxon>
        <taxon>Asparagus</taxon>
    </lineage>
</organism>
<accession>A0A5P1EZ48</accession>
<proteinExistence type="predicted"/>
<keyword evidence="2" id="KW-1185">Reference proteome</keyword>